<dbReference type="CDD" id="cd14003">
    <property type="entry name" value="STKc_AMPK-like"/>
    <property type="match status" value="1"/>
</dbReference>
<dbReference type="InterPro" id="IPR017441">
    <property type="entry name" value="Protein_kinase_ATP_BS"/>
</dbReference>
<comment type="catalytic activity">
    <reaction evidence="5">
        <text>L-seryl-[protein] + ATP = O-phospho-L-seryl-[protein] + ADP + H(+)</text>
        <dbReference type="Rhea" id="RHEA:17989"/>
        <dbReference type="Rhea" id="RHEA-COMP:9863"/>
        <dbReference type="Rhea" id="RHEA-COMP:11604"/>
        <dbReference type="ChEBI" id="CHEBI:15378"/>
        <dbReference type="ChEBI" id="CHEBI:29999"/>
        <dbReference type="ChEBI" id="CHEBI:30616"/>
        <dbReference type="ChEBI" id="CHEBI:83421"/>
        <dbReference type="ChEBI" id="CHEBI:456216"/>
        <dbReference type="EC" id="2.7.11.1"/>
    </reaction>
</comment>
<accession>G8Y783</accession>
<dbReference type="EC" id="2.7.11.1" evidence="1"/>
<name>G8Y783_PICSO</name>
<reference evidence="10" key="1">
    <citation type="submission" date="2011-10" db="EMBL/GenBank/DDBJ databases">
        <authorList>
            <person name="Genoscope - CEA"/>
        </authorList>
    </citation>
    <scope>NUCLEOTIDE SEQUENCE</scope>
</reference>
<dbReference type="InterPro" id="IPR011009">
    <property type="entry name" value="Kinase-like_dom_sf"/>
</dbReference>
<feature type="compositionally biased region" description="Polar residues" evidence="7">
    <location>
        <begin position="820"/>
        <end position="829"/>
    </location>
</feature>
<evidence type="ECO:0000259" key="8">
    <source>
        <dbReference type="PROSITE" id="PS50011"/>
    </source>
</evidence>
<evidence type="ECO:0000256" key="5">
    <source>
        <dbReference type="ARBA" id="ARBA00048679"/>
    </source>
</evidence>
<dbReference type="SMART" id="SM00220">
    <property type="entry name" value="S_TKc"/>
    <property type="match status" value="1"/>
</dbReference>
<evidence type="ECO:0000256" key="6">
    <source>
        <dbReference type="PROSITE-ProRule" id="PRU10141"/>
    </source>
</evidence>
<sequence>MNITRAGDHNTKAALAAKYNEFYTKATSPEVKVVGNYRIIKEIGEGSFSKAYLAKHVLLNIKVVLKCGSIDDPCIVREVFYHKQLKHKNIAMLYEVIRTEKHLWIALEYCQGDELYYHIYERRLSYNDSRKLFYQIASGIAYVHSQNLAHRDLKLENILLQNKAKTIVKLTDFGFVREFNPRKRNFLSTICGTTVYMAPEILKGDTYSGFAIDIWSLGVILYTMLYGEMPFDEGDDLKTKAKILDKDPEFYNTVPSEAVSLVKAMLSKSPKDRPSIEEVLASPFLLDLRIKNQKKNEYKRLNRDSAFSLNDYYHNLDVAPFSSKTEKKLLKRFRKLNIDIRDLENDILNNNKTSLSALFELSLTMEYSKKKRKYVSEKKNYRYAKKSLKSSGRRVRSALLSDSSSIQPLEKIMSSLSMSSNKDPKQDSVKINPEKSTDQTRTTDDKEQSRVDSKAGSNSLSSGKTESVNQNGRNSSQQNLNPILSVNHSIENSKKKNKILDKFQFWKKPKDSGSTMTSDLSSKHKKSSETQKSVSESDLSSNRQHKATLSSEPNSTVPAISVKSNNGKKSETPPESKMDTKVECPDPVPLKATKPRPSSLVSQVSQVSHLSQFSQMLSDSDAFLETDDMEDDLYDEANSVDVPSQDLKRNSASAPPVPSKKIQAVRPANRRTVSSDMSIVSTSTTNTVSSSHRKSSYNRVSMSQLSTTSSEESSPSQNTYSSSSHAIGPVAAKPEFSSGRSNSIDGAISQNMNTVMPDITSNPSNEPTTNVRHHIPIVRSNSPPFPNKFNSLKVRTQKFKSKFPTSMNSIQLKSPDGSGDPTSDENQYWNKPIYHSRSSSQGPNMQQAKFVINEEKEI</sequence>
<evidence type="ECO:0000256" key="1">
    <source>
        <dbReference type="ARBA" id="ARBA00012513"/>
    </source>
</evidence>
<dbReference type="Proteomes" id="UP000005222">
    <property type="component" value="Chromosome K"/>
</dbReference>
<gene>
    <name evidence="10" type="primary">Piso0_004007</name>
    <name evidence="9" type="ORF">GNLVRS01_PISO0K07402g</name>
    <name evidence="10" type="ORF">GNLVRS01_PISO0L07403g</name>
</gene>
<proteinExistence type="predicted"/>
<dbReference type="PROSITE" id="PS00108">
    <property type="entry name" value="PROTEIN_KINASE_ST"/>
    <property type="match status" value="1"/>
</dbReference>
<dbReference type="HOGENOM" id="CLU_005687_0_0_1"/>
<feature type="domain" description="Protein kinase" evidence="8">
    <location>
        <begin position="37"/>
        <end position="285"/>
    </location>
</feature>
<dbReference type="GO" id="GO:0004674">
    <property type="term" value="F:protein serine/threonine kinase activity"/>
    <property type="evidence" value="ECO:0007669"/>
    <property type="project" value="UniProtKB-EC"/>
</dbReference>
<dbReference type="PROSITE" id="PS50011">
    <property type="entry name" value="PROTEIN_KINASE_DOM"/>
    <property type="match status" value="1"/>
</dbReference>
<dbReference type="Pfam" id="PF00069">
    <property type="entry name" value="Pkinase"/>
    <property type="match status" value="1"/>
</dbReference>
<feature type="compositionally biased region" description="Polar residues" evidence="7">
    <location>
        <begin position="455"/>
        <end position="482"/>
    </location>
</feature>
<feature type="compositionally biased region" description="Basic and acidic residues" evidence="7">
    <location>
        <begin position="568"/>
        <end position="584"/>
    </location>
</feature>
<dbReference type="GO" id="GO:0035556">
    <property type="term" value="P:intracellular signal transduction"/>
    <property type="evidence" value="ECO:0007669"/>
    <property type="project" value="TreeGrafter"/>
</dbReference>
<dbReference type="STRING" id="559304.G8Y783"/>
<evidence type="ECO:0000313" key="9">
    <source>
        <dbReference type="EMBL" id="CCE83432.1"/>
    </source>
</evidence>
<feature type="compositionally biased region" description="Polar residues" evidence="7">
    <location>
        <begin position="836"/>
        <end position="847"/>
    </location>
</feature>
<feature type="binding site" evidence="6">
    <location>
        <position position="66"/>
    </location>
    <ligand>
        <name>ATP</name>
        <dbReference type="ChEBI" id="CHEBI:30616"/>
    </ligand>
</feature>
<dbReference type="InterPro" id="IPR008271">
    <property type="entry name" value="Ser/Thr_kinase_AS"/>
</dbReference>
<dbReference type="eggNOG" id="KOG0583">
    <property type="taxonomic scope" value="Eukaryota"/>
</dbReference>
<dbReference type="GO" id="GO:0005524">
    <property type="term" value="F:ATP binding"/>
    <property type="evidence" value="ECO:0007669"/>
    <property type="project" value="UniProtKB-UniRule"/>
</dbReference>
<evidence type="ECO:0000256" key="4">
    <source>
        <dbReference type="ARBA" id="ARBA00047899"/>
    </source>
</evidence>
<dbReference type="InterPro" id="IPR000719">
    <property type="entry name" value="Prot_kinase_dom"/>
</dbReference>
<dbReference type="EMBL" id="FO082049">
    <property type="protein sequence ID" value="CCE83432.1"/>
    <property type="molecule type" value="Genomic_DNA"/>
</dbReference>
<dbReference type="FunFam" id="1.10.510.10:FF:000571">
    <property type="entry name" value="Maternal embryonic leucine zipper kinase"/>
    <property type="match status" value="1"/>
</dbReference>
<dbReference type="Gene3D" id="1.10.510.10">
    <property type="entry name" value="Transferase(Phosphotransferase) domain 1"/>
    <property type="match status" value="1"/>
</dbReference>
<feature type="region of interest" description="Disordered" evidence="7">
    <location>
        <begin position="802"/>
        <end position="858"/>
    </location>
</feature>
<dbReference type="AlphaFoldDB" id="G8Y783"/>
<dbReference type="PROSITE" id="PS00107">
    <property type="entry name" value="PROTEIN_KINASE_ATP"/>
    <property type="match status" value="1"/>
</dbReference>
<evidence type="ECO:0000256" key="2">
    <source>
        <dbReference type="ARBA" id="ARBA00022741"/>
    </source>
</evidence>
<feature type="region of interest" description="Disordered" evidence="7">
    <location>
        <begin position="627"/>
        <end position="747"/>
    </location>
</feature>
<dbReference type="PANTHER" id="PTHR24346:SF110">
    <property type="entry name" value="NON-SPECIFIC SERINE_THREONINE PROTEIN KINASE"/>
    <property type="match status" value="1"/>
</dbReference>
<feature type="region of interest" description="Disordered" evidence="7">
    <location>
        <begin position="508"/>
        <end position="599"/>
    </location>
</feature>
<keyword evidence="3 6" id="KW-0067">ATP-binding</keyword>
<feature type="compositionally biased region" description="Low complexity" evidence="7">
    <location>
        <begin position="678"/>
        <end position="690"/>
    </location>
</feature>
<keyword evidence="11" id="KW-1185">Reference proteome</keyword>
<feature type="region of interest" description="Disordered" evidence="7">
    <location>
        <begin position="415"/>
        <end position="482"/>
    </location>
</feature>
<dbReference type="GO" id="GO:0005737">
    <property type="term" value="C:cytoplasm"/>
    <property type="evidence" value="ECO:0007669"/>
    <property type="project" value="TreeGrafter"/>
</dbReference>
<dbReference type="FunCoup" id="G8Y783">
    <property type="interactions" value="356"/>
</dbReference>
<dbReference type="Proteomes" id="UP000005222">
    <property type="component" value="Chromosome L"/>
</dbReference>
<organism evidence="10 11">
    <name type="scientific">Pichia sorbitophila (strain ATCC MYA-4447 / BCRC 22081 / CBS 7064 / NBRC 10061 / NRRL Y-12695)</name>
    <name type="common">Hybrid yeast</name>
    <dbReference type="NCBI Taxonomy" id="559304"/>
    <lineage>
        <taxon>Eukaryota</taxon>
        <taxon>Fungi</taxon>
        <taxon>Dikarya</taxon>
        <taxon>Ascomycota</taxon>
        <taxon>Saccharomycotina</taxon>
        <taxon>Pichiomycetes</taxon>
        <taxon>Debaryomycetaceae</taxon>
        <taxon>Millerozyma</taxon>
    </lineage>
</organism>
<dbReference type="GO" id="GO:0030447">
    <property type="term" value="P:filamentous growth"/>
    <property type="evidence" value="ECO:0007669"/>
    <property type="project" value="UniProtKB-ARBA"/>
</dbReference>
<comment type="catalytic activity">
    <reaction evidence="4">
        <text>L-threonyl-[protein] + ATP = O-phospho-L-threonyl-[protein] + ADP + H(+)</text>
        <dbReference type="Rhea" id="RHEA:46608"/>
        <dbReference type="Rhea" id="RHEA-COMP:11060"/>
        <dbReference type="Rhea" id="RHEA-COMP:11605"/>
        <dbReference type="ChEBI" id="CHEBI:15378"/>
        <dbReference type="ChEBI" id="CHEBI:30013"/>
        <dbReference type="ChEBI" id="CHEBI:30616"/>
        <dbReference type="ChEBI" id="CHEBI:61977"/>
        <dbReference type="ChEBI" id="CHEBI:456216"/>
        <dbReference type="EC" id="2.7.11.1"/>
    </reaction>
</comment>
<dbReference type="InParanoid" id="G8Y783"/>
<dbReference type="EMBL" id="FO082048">
    <property type="protein sequence ID" value="CCE84463.1"/>
    <property type="molecule type" value="Genomic_DNA"/>
</dbReference>
<reference evidence="11" key="2">
    <citation type="journal article" date="2012" name="G3 (Bethesda)">
        <title>Pichia sorbitophila, an interspecies yeast hybrid reveals early steps of genome resolution following polyploidization.</title>
        <authorList>
            <person name="Leh Louis V."/>
            <person name="Despons L."/>
            <person name="Friedrich A."/>
            <person name="Martin T."/>
            <person name="Durrens P."/>
            <person name="Casaregola S."/>
            <person name="Neuveglise C."/>
            <person name="Fairhead C."/>
            <person name="Marck C."/>
            <person name="Cruz J.A."/>
            <person name="Straub M.L."/>
            <person name="Kugler V."/>
            <person name="Sacerdot C."/>
            <person name="Uzunov Z."/>
            <person name="Thierry A."/>
            <person name="Weiss S."/>
            <person name="Bleykasten C."/>
            <person name="De Montigny J."/>
            <person name="Jacques N."/>
            <person name="Jung P."/>
            <person name="Lemaire M."/>
            <person name="Mallet S."/>
            <person name="Morel G."/>
            <person name="Richard G.F."/>
            <person name="Sarkar A."/>
            <person name="Savel G."/>
            <person name="Schacherer J."/>
            <person name="Seret M.L."/>
            <person name="Talla E."/>
            <person name="Samson G."/>
            <person name="Jubin C."/>
            <person name="Poulain J."/>
            <person name="Vacherie B."/>
            <person name="Barbe V."/>
            <person name="Pelletier E."/>
            <person name="Sherman D.J."/>
            <person name="Westhof E."/>
            <person name="Weissenbach J."/>
            <person name="Baret P.V."/>
            <person name="Wincker P."/>
            <person name="Gaillardin C."/>
            <person name="Dujon B."/>
            <person name="Souciet J.L."/>
        </authorList>
    </citation>
    <scope>NUCLEOTIDE SEQUENCE [LARGE SCALE GENOMIC DNA]</scope>
    <source>
        <strain evidence="11">ATCC MYA-4447 / BCRC 22081 / CBS 7064 / NBRC 10061 / NRRL Y-12695</strain>
    </source>
</reference>
<evidence type="ECO:0000256" key="7">
    <source>
        <dbReference type="SAM" id="MobiDB-lite"/>
    </source>
</evidence>
<feature type="compositionally biased region" description="Basic and acidic residues" evidence="7">
    <location>
        <begin position="422"/>
        <end position="453"/>
    </location>
</feature>
<dbReference type="OrthoDB" id="942095at2759"/>
<feature type="compositionally biased region" description="Polar residues" evidence="7">
    <location>
        <begin position="738"/>
        <end position="747"/>
    </location>
</feature>
<keyword evidence="2 6" id="KW-0547">Nucleotide-binding</keyword>
<feature type="compositionally biased region" description="Low complexity" evidence="7">
    <location>
        <begin position="701"/>
        <end position="724"/>
    </location>
</feature>
<evidence type="ECO:0000313" key="11">
    <source>
        <dbReference type="Proteomes" id="UP000005222"/>
    </source>
</evidence>
<dbReference type="SUPFAM" id="SSF56112">
    <property type="entry name" value="Protein kinase-like (PK-like)"/>
    <property type="match status" value="1"/>
</dbReference>
<feature type="compositionally biased region" description="Polar residues" evidence="7">
    <location>
        <begin position="530"/>
        <end position="567"/>
    </location>
</feature>
<protein>
    <recommendedName>
        <fullName evidence="1">non-specific serine/threonine protein kinase</fullName>
        <ecNumber evidence="1">2.7.11.1</ecNumber>
    </recommendedName>
</protein>
<evidence type="ECO:0000313" key="10">
    <source>
        <dbReference type="EMBL" id="CCE84463.1"/>
    </source>
</evidence>
<feature type="compositionally biased region" description="Polar residues" evidence="7">
    <location>
        <begin position="803"/>
        <end position="812"/>
    </location>
</feature>
<dbReference type="PANTHER" id="PTHR24346">
    <property type="entry name" value="MAP/MICROTUBULE AFFINITY-REGULATING KINASE"/>
    <property type="match status" value="1"/>
</dbReference>
<evidence type="ECO:0000256" key="3">
    <source>
        <dbReference type="ARBA" id="ARBA00022840"/>
    </source>
</evidence>